<accession>A0A813LE05</accession>
<dbReference type="Proteomes" id="UP000626109">
    <property type="component" value="Unassembled WGS sequence"/>
</dbReference>
<dbReference type="PANTHER" id="PTHR31563:SF10">
    <property type="entry name" value="ION CHANNEL POLLUX-RELATED"/>
    <property type="match status" value="1"/>
</dbReference>
<feature type="transmembrane region" description="Helical" evidence="2">
    <location>
        <begin position="57"/>
        <end position="76"/>
    </location>
</feature>
<feature type="transmembrane region" description="Helical" evidence="2">
    <location>
        <begin position="874"/>
        <end position="896"/>
    </location>
</feature>
<gene>
    <name evidence="3" type="ORF">PGLA2088_LOCUS44647</name>
</gene>
<evidence type="ECO:0000256" key="2">
    <source>
        <dbReference type="SAM" id="Phobius"/>
    </source>
</evidence>
<protein>
    <submittedName>
        <fullName evidence="3">Uncharacterized protein</fullName>
    </submittedName>
</protein>
<name>A0A813LE05_POLGL</name>
<reference evidence="3" key="1">
    <citation type="submission" date="2021-02" db="EMBL/GenBank/DDBJ databases">
        <authorList>
            <person name="Dougan E. K."/>
            <person name="Rhodes N."/>
            <person name="Thang M."/>
            <person name="Chan C."/>
        </authorList>
    </citation>
    <scope>NUCLEOTIDE SEQUENCE</scope>
</reference>
<evidence type="ECO:0000313" key="3">
    <source>
        <dbReference type="EMBL" id="CAE8726920.1"/>
    </source>
</evidence>
<dbReference type="SUPFAM" id="SSF81324">
    <property type="entry name" value="Voltage-gated potassium channels"/>
    <property type="match status" value="2"/>
</dbReference>
<sequence>MTSFADHAAYKAENIVAAHANAFFYLLLVAAFTVICVLALGWYAFTTDAAGAEPEEPLSYAHSLFITFQVVASLGMDDSITDPGHIGVFVLMCFSGLFLFAILIGMITESLHSFVAGMNEGKSKVPLSNHTLILGWNETTVRVACQMALLRRQWRQQNETWVRTLFPWTRVKPSTPVAEAPIVILTDRFSKAEMQDALEFAFDECGLSNKRTKVGRDIICRIGDPTSINDLQRVGAQRARSILVMMSDADKEGDVEGYFEHGMTLRTLLAIRIVMHTAKKVPYKDDMRVVAQMEKSSDYMDCIQLGKTADGRNILNIVDLSLFLNSVTFTGVAHPGIAFALLDMLSFEGVAMRLRKVTDFPDGGKHIIGLTARDASLVWENAVFLDVIEDPNEAQTLASPGGLASPGDRIITSTDRLIFLSKVSAPKPAARVPPVLPPKPTFSGHEARVPPVLPPCKVLVCGWCPDWDIPLNFAQRIQCTSSELPKGSQLTFLNMKNLSDDADGDDVFSQLMQQVCKTDPDISEEEIANPGKGGTWAYKDRVTITYEFGDAGSYSTLERAMKKQVFHKAIVLSTVVNLKLNAFVRDTRVLTILVCLRALQRKLHNQPLHVIVENSLDNTSVLAIAPTADHHGVPDFVNTHAIYACALAQSLAYPRMVPFISSLFSREDGTPNMFLMDAMQLLPEGEWTFGSIVALVKKSLPDDVVIGLRQSTGKVLLAPKLSEAEELMAESPTVCGELMAESPTVCGELMAESFTVCGELMAESPPTPRFVGFLPTYLEIPCTKQEFPRLPELGTFVMHPSHVAKRISQSPWSGRNADEQEDDADEKEVVMGKADTIIRRMDALRFASDEEMTSFADYAAYRAENVAASHANAFFYMLWVAAATVTCVLALGWFAFTTDAAGAEPEEPLNYAQSLFITFQVVATLGMDPSITDPGHIVLYVLMCFSGLFLWAVLIGMITESFHSFVAGMNEGKSKVPVSNHTLILGWNETTVRVVCQMALLRRQLRQQNETWVRTLFPWTRVKPSTPVAEAPIVILTDRFSKAEMQDALEFAFDECGISKKRTKVGRDIICRIGDPTSIKDLQRVGAHRSRSILVMMTDADKEGDAEGYIEHGMTLRTLLAIRIVMNTSKKVPYKDDMRVVAQIEKSSDYMDCIQLGKTADGRNILSIVDLNLFLNSVTFAGVSHPGIAFALLEMLSFEGVSMRLRKVADFPDGGKHIIGLTARDASLVWENAVLLDVIEDPHIAQTLASPGGLASPGDRIITSTDRLVFLSKVSAPKPAARVPPVLPRNKQLPGHAERASPCKVLVCGWCPDWDAPLSFAQCISRTASELPKGSQITFLNMKNLNDDDDGDDGVFSKLMQQVCKTDPNISEEEIANPGKGGRWAYKDRVTITYEFGDAGSYSSLKRAMEKQVFHKAIVLSTAVKLNRNAYVRDTRILTILVCLRALQRKLHNQPLHVIAENSLDNTSVLAIAPTADHDGLPDFVNTHAIYACALAQSLAYPRMVPFISSLFSREDGTPNIFLMDAMQLLPEGEWTFGSIVALVKKSLPDDVVIGLRQSTGKLLMAPKLSEVCHCHSGDRLMMISRRVRHADESSESSED</sequence>
<proteinExistence type="predicted"/>
<keyword evidence="2" id="KW-1133">Transmembrane helix</keyword>
<evidence type="ECO:0000256" key="1">
    <source>
        <dbReference type="SAM" id="MobiDB-lite"/>
    </source>
</evidence>
<comment type="caution">
    <text evidence="3">The sequence shown here is derived from an EMBL/GenBank/DDBJ whole genome shotgun (WGS) entry which is preliminary data.</text>
</comment>
<organism evidence="3 4">
    <name type="scientific">Polarella glacialis</name>
    <name type="common">Dinoflagellate</name>
    <dbReference type="NCBI Taxonomy" id="89957"/>
    <lineage>
        <taxon>Eukaryota</taxon>
        <taxon>Sar</taxon>
        <taxon>Alveolata</taxon>
        <taxon>Dinophyceae</taxon>
        <taxon>Suessiales</taxon>
        <taxon>Suessiaceae</taxon>
        <taxon>Polarella</taxon>
    </lineage>
</organism>
<dbReference type="InterPro" id="IPR044849">
    <property type="entry name" value="CASTOR/POLLUX/SYM8-like"/>
</dbReference>
<keyword evidence="2" id="KW-0472">Membrane</keyword>
<dbReference type="EMBL" id="CAJNNW010035301">
    <property type="protein sequence ID" value="CAE8726920.1"/>
    <property type="molecule type" value="Genomic_DNA"/>
</dbReference>
<dbReference type="GO" id="GO:0006811">
    <property type="term" value="P:monoatomic ion transport"/>
    <property type="evidence" value="ECO:0007669"/>
    <property type="project" value="InterPro"/>
</dbReference>
<feature type="transmembrane region" description="Helical" evidence="2">
    <location>
        <begin position="88"/>
        <end position="108"/>
    </location>
</feature>
<feature type="region of interest" description="Disordered" evidence="1">
    <location>
        <begin position="808"/>
        <end position="827"/>
    </location>
</feature>
<evidence type="ECO:0000313" key="4">
    <source>
        <dbReference type="Proteomes" id="UP000626109"/>
    </source>
</evidence>
<feature type="transmembrane region" description="Helical" evidence="2">
    <location>
        <begin position="22"/>
        <end position="45"/>
    </location>
</feature>
<feature type="transmembrane region" description="Helical" evidence="2">
    <location>
        <begin position="937"/>
        <end position="958"/>
    </location>
</feature>
<dbReference type="Gene3D" id="3.40.50.720">
    <property type="entry name" value="NAD(P)-binding Rossmann-like Domain"/>
    <property type="match status" value="2"/>
</dbReference>
<keyword evidence="2" id="KW-0812">Transmembrane</keyword>
<dbReference type="PANTHER" id="PTHR31563">
    <property type="entry name" value="ION CHANNEL POLLUX-RELATED"/>
    <property type="match status" value="1"/>
</dbReference>